<dbReference type="PROSITE" id="PS51007">
    <property type="entry name" value="CYTC"/>
    <property type="match status" value="1"/>
</dbReference>
<dbReference type="GO" id="GO:0009055">
    <property type="term" value="F:electron transfer activity"/>
    <property type="evidence" value="ECO:0007669"/>
    <property type="project" value="InterPro"/>
</dbReference>
<protein>
    <recommendedName>
        <fullName evidence="6">Cytochrome c domain-containing protein</fullName>
    </recommendedName>
</protein>
<keyword evidence="1 4" id="KW-0349">Heme</keyword>
<feature type="domain" description="Cytochrome c" evidence="6">
    <location>
        <begin position="19"/>
        <end position="101"/>
    </location>
</feature>
<dbReference type="InterPro" id="IPR009056">
    <property type="entry name" value="Cyt_c-like_dom"/>
</dbReference>
<dbReference type="SUPFAM" id="SSF46626">
    <property type="entry name" value="Cytochrome c"/>
    <property type="match status" value="1"/>
</dbReference>
<evidence type="ECO:0000259" key="6">
    <source>
        <dbReference type="PROSITE" id="PS51007"/>
    </source>
</evidence>
<dbReference type="EMBL" id="BKAG01000040">
    <property type="protein sequence ID" value="GEP45016.1"/>
    <property type="molecule type" value="Genomic_DNA"/>
</dbReference>
<reference evidence="7 8" key="1">
    <citation type="submission" date="2019-07" db="EMBL/GenBank/DDBJ databases">
        <title>Whole genome shotgun sequence of Brevifollis gellanilyticus NBRC 108608.</title>
        <authorList>
            <person name="Hosoyama A."/>
            <person name="Uohara A."/>
            <person name="Ohji S."/>
            <person name="Ichikawa N."/>
        </authorList>
    </citation>
    <scope>NUCLEOTIDE SEQUENCE [LARGE SCALE GENOMIC DNA]</scope>
    <source>
        <strain evidence="7 8">NBRC 108608</strain>
    </source>
</reference>
<keyword evidence="2 4" id="KW-0479">Metal-binding</keyword>
<dbReference type="GO" id="GO:0020037">
    <property type="term" value="F:heme binding"/>
    <property type="evidence" value="ECO:0007669"/>
    <property type="project" value="InterPro"/>
</dbReference>
<dbReference type="Pfam" id="PF07635">
    <property type="entry name" value="PSCyt1"/>
    <property type="match status" value="1"/>
</dbReference>
<sequence>MRRALPSLCLILAVPSFGAGVDFAKEVFPVLQRACFECHGAEQSKGGMRLHERAVFQKADHAEILRRVALPRSDKEAMPKRGTPLTVAEIQALKTWIDAGAVWPETIRAGKHWSYIPPVRPALPEVKDAAWSKHPVDRFIEARLEKEGITHSAEAEPASLLRRLSLHLVGLPPSVNEVDAFVTAYRVDADKAVAEAADRLLASKEFGVRWARPWLDAARYADSHGFQRDDLRDVWGFRDWVVDALNANMKFDQFTIEQVAGDLLPNATPQQIVATGFHRCTPTNVEAGTEPEESRINQVIDRVNTTGTVWLGSTLECAQCHNHKYDPFTQKDYYSLLSYFNNTQKEAERSNPKTPGSIKFDGVPMALPDGNLNERRVALTSQIVDMQTKIAEMEKSIAGSKSATAQPTSGSTALKPVSIDTESGAETEVQPDQSLLFIGEAPDKDVYEIEYKLSGGRISGILLEALSDDSLPGKGPGRGMANRPNFVLQHLEASIADSKAKDAASEALSFGKVHASFSQSNFQASGLADTNPTTGWAIMPQFGKSHWVALELKQPLDVVAGARLRLKLVQQYGGGRVIGRLRISALEGDVVASLPDGEAEAPAPKRDLRLVKLQRQMTALKKQLTDLKPATTEVMRELAEPRMTAVFKRGVYTDHGEPVKAGTPGIIDAKADEAPNRLSLARWLVNRNNPLTARVTVNRWWAEIFGRGIVPTVEDFGIKGVPPSHPELLDWLAVEFMESGWDMKHILKVIVTSRAYRQSSQFAVSGSQLDPDNALLWRGPRYRMDAEMIRDNALAVAGLLSSKQGGVPIRPPQPDGLWAKVGGQQYKYEISPGDEQYRRGLYVVLKRGSPYPSFVNFDASARTACVVKRSRSNTPLQALTLLNDPVYVEAAQAFAKRLVKDTPVANVDARIQHAVKLVLARDARPEEAKVLKQLFDQQRKAGGDDKAWTAVAAALLNLDETITIGG</sequence>
<comment type="caution">
    <text evidence="7">The sequence shown here is derived from an EMBL/GenBank/DDBJ whole genome shotgun (WGS) entry which is preliminary data.</text>
</comment>
<keyword evidence="3 4" id="KW-0408">Iron</keyword>
<dbReference type="Pfam" id="PF07587">
    <property type="entry name" value="PSD1"/>
    <property type="match status" value="1"/>
</dbReference>
<organism evidence="7 8">
    <name type="scientific">Brevifollis gellanilyticus</name>
    <dbReference type="NCBI Taxonomy" id="748831"/>
    <lineage>
        <taxon>Bacteria</taxon>
        <taxon>Pseudomonadati</taxon>
        <taxon>Verrucomicrobiota</taxon>
        <taxon>Verrucomicrobiia</taxon>
        <taxon>Verrucomicrobiales</taxon>
        <taxon>Verrucomicrobiaceae</taxon>
    </lineage>
</organism>
<name>A0A512ME70_9BACT</name>
<dbReference type="Gene3D" id="1.10.760.10">
    <property type="entry name" value="Cytochrome c-like domain"/>
    <property type="match status" value="1"/>
</dbReference>
<proteinExistence type="predicted"/>
<dbReference type="Proteomes" id="UP000321577">
    <property type="component" value="Unassembled WGS sequence"/>
</dbReference>
<dbReference type="AlphaFoldDB" id="A0A512ME70"/>
<feature type="signal peptide" evidence="5">
    <location>
        <begin position="1"/>
        <end position="19"/>
    </location>
</feature>
<dbReference type="PANTHER" id="PTHR35889:SF3">
    <property type="entry name" value="F-BOX DOMAIN-CONTAINING PROTEIN"/>
    <property type="match status" value="1"/>
</dbReference>
<dbReference type="InterPro" id="IPR022655">
    <property type="entry name" value="DUF1553"/>
</dbReference>
<dbReference type="InterPro" id="IPR036909">
    <property type="entry name" value="Cyt_c-like_dom_sf"/>
</dbReference>
<evidence type="ECO:0000256" key="4">
    <source>
        <dbReference type="PROSITE-ProRule" id="PRU00433"/>
    </source>
</evidence>
<gene>
    <name evidence="7" type="ORF">BGE01nite_43070</name>
</gene>
<dbReference type="RefSeq" id="WP_146853516.1">
    <property type="nucleotide sequence ID" value="NZ_BKAG01000040.1"/>
</dbReference>
<evidence type="ECO:0000313" key="7">
    <source>
        <dbReference type="EMBL" id="GEP45016.1"/>
    </source>
</evidence>
<dbReference type="GO" id="GO:0046872">
    <property type="term" value="F:metal ion binding"/>
    <property type="evidence" value="ECO:0007669"/>
    <property type="project" value="UniProtKB-KW"/>
</dbReference>
<evidence type="ECO:0000313" key="8">
    <source>
        <dbReference type="Proteomes" id="UP000321577"/>
    </source>
</evidence>
<keyword evidence="8" id="KW-1185">Reference proteome</keyword>
<evidence type="ECO:0000256" key="5">
    <source>
        <dbReference type="SAM" id="SignalP"/>
    </source>
</evidence>
<dbReference type="OrthoDB" id="175037at2"/>
<keyword evidence="5" id="KW-0732">Signal</keyword>
<dbReference type="InterPro" id="IPR011429">
    <property type="entry name" value="Cyt_c_Planctomycete-type"/>
</dbReference>
<feature type="chain" id="PRO_5021756665" description="Cytochrome c domain-containing protein" evidence="5">
    <location>
        <begin position="20"/>
        <end position="966"/>
    </location>
</feature>
<accession>A0A512ME70</accession>
<evidence type="ECO:0000256" key="3">
    <source>
        <dbReference type="ARBA" id="ARBA00023004"/>
    </source>
</evidence>
<evidence type="ECO:0000256" key="2">
    <source>
        <dbReference type="ARBA" id="ARBA00022723"/>
    </source>
</evidence>
<dbReference type="PANTHER" id="PTHR35889">
    <property type="entry name" value="CYCLOINULO-OLIGOSACCHARIDE FRUCTANOTRANSFERASE-RELATED"/>
    <property type="match status" value="1"/>
</dbReference>
<evidence type="ECO:0000256" key="1">
    <source>
        <dbReference type="ARBA" id="ARBA00022617"/>
    </source>
</evidence>
<dbReference type="InterPro" id="IPR011444">
    <property type="entry name" value="DUF1549"/>
</dbReference>
<dbReference type="Pfam" id="PF07583">
    <property type="entry name" value="PSCyt2"/>
    <property type="match status" value="1"/>
</dbReference>